<dbReference type="InterPro" id="IPR036514">
    <property type="entry name" value="SGNH_hydro_sf"/>
</dbReference>
<dbReference type="AlphaFoldDB" id="A0A840EFQ8"/>
<organism evidence="3 4">
    <name type="scientific">Neolewinella aquimaris</name>
    <dbReference type="NCBI Taxonomy" id="1835722"/>
    <lineage>
        <taxon>Bacteria</taxon>
        <taxon>Pseudomonadati</taxon>
        <taxon>Bacteroidota</taxon>
        <taxon>Saprospiria</taxon>
        <taxon>Saprospirales</taxon>
        <taxon>Lewinellaceae</taxon>
        <taxon>Neolewinella</taxon>
    </lineage>
</organism>
<evidence type="ECO:0000313" key="3">
    <source>
        <dbReference type="EMBL" id="MBB4080758.1"/>
    </source>
</evidence>
<evidence type="ECO:0000313" key="4">
    <source>
        <dbReference type="Proteomes" id="UP000576209"/>
    </source>
</evidence>
<dbReference type="PANTHER" id="PTHR30383">
    <property type="entry name" value="THIOESTERASE 1/PROTEASE 1/LYSOPHOSPHOLIPASE L1"/>
    <property type="match status" value="1"/>
</dbReference>
<proteinExistence type="predicted"/>
<dbReference type="InterPro" id="IPR013830">
    <property type="entry name" value="SGNH_hydro"/>
</dbReference>
<gene>
    <name evidence="3" type="ORF">GGR28_003393</name>
</gene>
<dbReference type="SUPFAM" id="SSF52266">
    <property type="entry name" value="SGNH hydrolase"/>
    <property type="match status" value="1"/>
</dbReference>
<reference evidence="3 4" key="1">
    <citation type="submission" date="2020-08" db="EMBL/GenBank/DDBJ databases">
        <title>Genomic Encyclopedia of Type Strains, Phase IV (KMG-IV): sequencing the most valuable type-strain genomes for metagenomic binning, comparative biology and taxonomic classification.</title>
        <authorList>
            <person name="Goeker M."/>
        </authorList>
    </citation>
    <scope>NUCLEOTIDE SEQUENCE [LARGE SCALE GENOMIC DNA]</scope>
    <source>
        <strain evidence="3 4">DSM 105137</strain>
    </source>
</reference>
<dbReference type="InterPro" id="IPR051532">
    <property type="entry name" value="Ester_Hydrolysis_Enzymes"/>
</dbReference>
<dbReference type="RefSeq" id="WP_183496983.1">
    <property type="nucleotide sequence ID" value="NZ_JACIFF010000009.1"/>
</dbReference>
<dbReference type="Pfam" id="PF13472">
    <property type="entry name" value="Lipase_GDSL_2"/>
    <property type="match status" value="1"/>
</dbReference>
<dbReference type="InterPro" id="IPR006311">
    <property type="entry name" value="TAT_signal"/>
</dbReference>
<protein>
    <submittedName>
        <fullName evidence="3">Lysophospholipase L1-like esterase</fullName>
    </submittedName>
</protein>
<name>A0A840EFQ8_9BACT</name>
<sequence>MTHSRRAFVRNAALLPAAFAGSVALHSSPAPKPAHVPEQLTVLFQGDSITDAGRNRERTQANDFGHTGTGYVLLASAALLGTHPETELTSYNRGVSGNKVYQLAERWQEEALDLQPDVISILIGVNDFWHMLNGKYDGTVDVYRTDLKNLLQRTKDELPDVKFMLGEPFIIRGGKAVEDARWANEFPAYQEAAREVADEFDTGWVPYQRVFDDALEEAPAAYWGADGVHPSLAGSYRMAQAWMETFDKLW</sequence>
<keyword evidence="4" id="KW-1185">Reference proteome</keyword>
<feature type="signal peptide" evidence="1">
    <location>
        <begin position="1"/>
        <end position="20"/>
    </location>
</feature>
<dbReference type="EMBL" id="JACIFF010000009">
    <property type="protein sequence ID" value="MBB4080758.1"/>
    <property type="molecule type" value="Genomic_DNA"/>
</dbReference>
<comment type="caution">
    <text evidence="3">The sequence shown here is derived from an EMBL/GenBank/DDBJ whole genome shotgun (WGS) entry which is preliminary data.</text>
</comment>
<dbReference type="Proteomes" id="UP000576209">
    <property type="component" value="Unassembled WGS sequence"/>
</dbReference>
<dbReference type="Gene3D" id="3.40.50.1110">
    <property type="entry name" value="SGNH hydrolase"/>
    <property type="match status" value="1"/>
</dbReference>
<dbReference type="PANTHER" id="PTHR30383:SF5">
    <property type="entry name" value="SGNH HYDROLASE-TYPE ESTERASE DOMAIN-CONTAINING PROTEIN"/>
    <property type="match status" value="1"/>
</dbReference>
<evidence type="ECO:0000259" key="2">
    <source>
        <dbReference type="Pfam" id="PF13472"/>
    </source>
</evidence>
<feature type="domain" description="SGNH hydrolase-type esterase" evidence="2">
    <location>
        <begin position="46"/>
        <end position="234"/>
    </location>
</feature>
<dbReference type="GO" id="GO:0004622">
    <property type="term" value="F:phosphatidylcholine lysophospholipase activity"/>
    <property type="evidence" value="ECO:0007669"/>
    <property type="project" value="TreeGrafter"/>
</dbReference>
<evidence type="ECO:0000256" key="1">
    <source>
        <dbReference type="SAM" id="SignalP"/>
    </source>
</evidence>
<dbReference type="PROSITE" id="PS51318">
    <property type="entry name" value="TAT"/>
    <property type="match status" value="1"/>
</dbReference>
<dbReference type="CDD" id="cd01834">
    <property type="entry name" value="SGNH_hydrolase_like_2"/>
    <property type="match status" value="1"/>
</dbReference>
<accession>A0A840EFQ8</accession>
<keyword evidence="1" id="KW-0732">Signal</keyword>
<feature type="chain" id="PRO_5032494960" evidence="1">
    <location>
        <begin position="21"/>
        <end position="250"/>
    </location>
</feature>